<feature type="transmembrane region" description="Helical" evidence="1">
    <location>
        <begin position="56"/>
        <end position="73"/>
    </location>
</feature>
<gene>
    <name evidence="2" type="ORF">C6H66_23170</name>
</gene>
<feature type="transmembrane region" description="Helical" evidence="1">
    <location>
        <begin position="7"/>
        <end position="36"/>
    </location>
</feature>
<comment type="caution">
    <text evidence="2">The sequence shown here is derived from an EMBL/GenBank/DDBJ whole genome shotgun (WGS) entry which is preliminary data.</text>
</comment>
<keyword evidence="1" id="KW-0812">Transmembrane</keyword>
<reference evidence="2 3" key="1">
    <citation type="submission" date="2018-02" db="EMBL/GenBank/DDBJ databases">
        <title>Five New Genomes of Indian Photorhabdus Isolates TSA.</title>
        <authorList>
            <person name="Dubay B."/>
            <person name="Somvanshi V.S."/>
        </authorList>
    </citation>
    <scope>NUCLEOTIDE SEQUENCE [LARGE SCALE GENOMIC DNA]</scope>
    <source>
        <strain evidence="2 3">H1</strain>
    </source>
</reference>
<evidence type="ECO:0000313" key="3">
    <source>
        <dbReference type="Proteomes" id="UP000239550"/>
    </source>
</evidence>
<name>A0A2S8PUQ1_9GAMM</name>
<keyword evidence="3" id="KW-1185">Reference proteome</keyword>
<dbReference type="Proteomes" id="UP000239550">
    <property type="component" value="Unassembled WGS sequence"/>
</dbReference>
<dbReference type="PROSITE" id="PS51257">
    <property type="entry name" value="PROKAR_LIPOPROTEIN"/>
    <property type="match status" value="1"/>
</dbReference>
<evidence type="ECO:0000313" key="2">
    <source>
        <dbReference type="EMBL" id="PQQ22541.1"/>
    </source>
</evidence>
<dbReference type="AlphaFoldDB" id="A0A2S8PUQ1"/>
<organism evidence="2 3">
    <name type="scientific">Photorhabdus hindustanensis</name>
    <dbReference type="NCBI Taxonomy" id="2918802"/>
    <lineage>
        <taxon>Bacteria</taxon>
        <taxon>Pseudomonadati</taxon>
        <taxon>Pseudomonadota</taxon>
        <taxon>Gammaproteobacteria</taxon>
        <taxon>Enterobacterales</taxon>
        <taxon>Morganellaceae</taxon>
        <taxon>Photorhabdus</taxon>
    </lineage>
</organism>
<keyword evidence="1" id="KW-1133">Transmembrane helix</keyword>
<dbReference type="EMBL" id="PUWT01000086">
    <property type="protein sequence ID" value="PQQ22541.1"/>
    <property type="molecule type" value="Genomic_DNA"/>
</dbReference>
<proteinExistence type="predicted"/>
<sequence length="79" mass="8880">MIIHFKSLLILLLFCTIIMIMVVLSGCLCAAILVYLKNETFIFSWHDDVVFSVKKGVVIGIPTGIGIWILSRLKGNREN</sequence>
<keyword evidence="1" id="KW-0472">Membrane</keyword>
<protein>
    <submittedName>
        <fullName evidence="2">Immunity protein</fullName>
    </submittedName>
</protein>
<accession>A0A2S8PUQ1</accession>
<evidence type="ECO:0000256" key="1">
    <source>
        <dbReference type="SAM" id="Phobius"/>
    </source>
</evidence>